<reference evidence="4 5" key="1">
    <citation type="submission" date="2023-08" db="EMBL/GenBank/DDBJ databases">
        <title>Nocardioides seae sp. nov., a bacterium isolated from a soil.</title>
        <authorList>
            <person name="Wang X."/>
        </authorList>
    </citation>
    <scope>NUCLEOTIDE SEQUENCE [LARGE SCALE GENOMIC DNA]</scope>
    <source>
        <strain evidence="4 5">YZH12</strain>
    </source>
</reference>
<feature type="compositionally biased region" description="Low complexity" evidence="1">
    <location>
        <begin position="1458"/>
        <end position="1467"/>
    </location>
</feature>
<feature type="signal peptide" evidence="2">
    <location>
        <begin position="1"/>
        <end position="33"/>
    </location>
</feature>
<sequence length="1537" mass="155895">MSASARLRPAVRVAVALLLVLLTLALTGPPAQATTGLEVGIQATTEREQASGSRFEYELKVVCTRAEGCTEVSATVPLEETAGWSVTPGTVRTPSAEVTAAPVVEGPDLQVPVTGTLATGHAVTVRFSLTPPTDVLADGTTWELRPTARAGDATTGTTAPTGYRSSIEGSVEAAAHLDVRAGVSDGTLREPGDEVTFRLAVSCLQPETGNLFPGRIAYEAQLGEGLDLVSSEPEGHVVGSRVQWQDTGDERPDSCVERGRTGEREVVVTAEITDEAEDRAELPLTFTAVPTTAGAGPSEVGERVETTAVVTILTDPGASPGNLLAAPFGQLRTSDPGPGSLEDASLATYPGAWLGTVDELPADLLPRFEPNAATGFTQAGFKAAYTNVAGGTGYQVSLTQLMPCLSSGTRHEPSATRCAPAFHPTTVGLWVDNDAAGDAGPALPDDYTAYARLADGSRVALERTAGSAELADGGQWLSLAVPSGAVGRVRAVEMPASEGIASDRVYWAFLGYADEDTEPGDVLVSRAEGTSARGSWSGPLGSSDATLTVAGRPQLGVGTQYAPGRVEVGADTSLEISARAAYPAAPTQDTVVATRLPSGLTWSGEVPATVPASLDLVTSEAGAQTVSTAEVDLPLTVSANVGGSGETVVRAVLTEDELAALVPDGSGVQVDATLALPLRPTAAGVHRPQVRVVLAGTDVSRVCAQDGSPLAGDVPRSATGLDGRATGCSTTATLRAVVGDGSAGFAVTSRVQGDRDGQSKVSPALGLVSAAEGTATYTVQWRNTSEVPLKDVVLYDVLPAEGDTFVAGSGARRSGFDVSLLDVEAPHGVRVQTASGAEVCRSEVGVPDTDGCLGWDDDVDTEDARALRITSGRTYALGEGFDVRVTVAVPDAVPTGAVAWHSAAATARNAWSGSLLPALESQKLGITPYAEQLPPVVTLDTDRAYAGEGEAVTYDLTIANPGPTPITTPAPVGRLPVGLQFLSATTGAVVELLYDVVDWLTGGLLGTVLPRDEVVPQVPVEPVEPVDPTVPVVPVLPGDPGVPTEPDPTTPPLGLGSEVTWPEIELGAYESRTITLTAAPDAYSSGSLLSRFLVEGAILPQPCADGSGVCAEVNVPSGSLTVTHTAVGDGADLFAGQEPATVRLDCVRDGVAVHGFPRTVALADGATSAAVPVPFGSLCSASVTQDRGGSWTATEQSSAQVDAPSDAGSGAATALAVETRFDLARLVVQRQVTGVGSVLAPERASVSVECTWRDETLPGFPVVLDLGRDEETELTAPLPVGAVCSGTDPDGGADEDESPEVQLQVAAAEGPATLPVSGAYSAGRLVVRGAEELGAATQVVATCVREDRTVWSGPLQVAPGGSAVASRSGAAVLLPVGTACTAQAGDGHRVDADEPGEAVTVVAGDPSRIQDLVITVSPGSPVRPGASGQPGLGAVLDVARGATGRGGPVTRSGGFLDGLPRGLVGAPGVPGGATPLEDPTSRATPGADDPEAASGLGAGPEAEDEAAPEGRDVPVLPITLGGLLLLAAGALWSRLRA</sequence>
<gene>
    <name evidence="4" type="ORF">RDV89_07340</name>
</gene>
<proteinExistence type="predicted"/>
<feature type="domain" description="DUF5979" evidence="3">
    <location>
        <begin position="1120"/>
        <end position="1219"/>
    </location>
</feature>
<dbReference type="InterPro" id="IPR046022">
    <property type="entry name" value="DUF5979"/>
</dbReference>
<dbReference type="Pfam" id="PF19407">
    <property type="entry name" value="DUF5979"/>
    <property type="match status" value="1"/>
</dbReference>
<comment type="caution">
    <text evidence="4">The sequence shown here is derived from an EMBL/GenBank/DDBJ whole genome shotgun (WGS) entry which is preliminary data.</text>
</comment>
<protein>
    <submittedName>
        <fullName evidence="4">DUF5979 domain-containing protein</fullName>
    </submittedName>
</protein>
<name>A0ABU3PUH6_9ACTN</name>
<evidence type="ECO:0000259" key="3">
    <source>
        <dbReference type="Pfam" id="PF19407"/>
    </source>
</evidence>
<feature type="region of interest" description="Disordered" evidence="1">
    <location>
        <begin position="1443"/>
        <end position="1509"/>
    </location>
</feature>
<dbReference type="RefSeq" id="WP_315732309.1">
    <property type="nucleotide sequence ID" value="NZ_JAVYII010000003.1"/>
</dbReference>
<accession>A0ABU3PUH6</accession>
<evidence type="ECO:0000313" key="4">
    <source>
        <dbReference type="EMBL" id="MDT9592876.1"/>
    </source>
</evidence>
<keyword evidence="2" id="KW-0732">Signal</keyword>
<dbReference type="InterPro" id="IPR047589">
    <property type="entry name" value="DUF11_rpt"/>
</dbReference>
<evidence type="ECO:0000256" key="2">
    <source>
        <dbReference type="SAM" id="SignalP"/>
    </source>
</evidence>
<feature type="chain" id="PRO_5046786074" evidence="2">
    <location>
        <begin position="34"/>
        <end position="1537"/>
    </location>
</feature>
<dbReference type="NCBIfam" id="TIGR01451">
    <property type="entry name" value="B_ant_repeat"/>
    <property type="match status" value="1"/>
</dbReference>
<evidence type="ECO:0000313" key="5">
    <source>
        <dbReference type="Proteomes" id="UP001268542"/>
    </source>
</evidence>
<organism evidence="4 5">
    <name type="scientific">Nocardioides imazamoxiresistens</name>
    <dbReference type="NCBI Taxonomy" id="3231893"/>
    <lineage>
        <taxon>Bacteria</taxon>
        <taxon>Bacillati</taxon>
        <taxon>Actinomycetota</taxon>
        <taxon>Actinomycetes</taxon>
        <taxon>Propionibacteriales</taxon>
        <taxon>Nocardioidaceae</taxon>
        <taxon>Nocardioides</taxon>
    </lineage>
</organism>
<dbReference type="Proteomes" id="UP001268542">
    <property type="component" value="Unassembled WGS sequence"/>
</dbReference>
<keyword evidence="5" id="KW-1185">Reference proteome</keyword>
<dbReference type="EMBL" id="JAVYII010000003">
    <property type="protein sequence ID" value="MDT9592876.1"/>
    <property type="molecule type" value="Genomic_DNA"/>
</dbReference>
<evidence type="ECO:0000256" key="1">
    <source>
        <dbReference type="SAM" id="MobiDB-lite"/>
    </source>
</evidence>